<keyword evidence="2" id="KW-1185">Reference proteome</keyword>
<evidence type="ECO:0000313" key="2">
    <source>
        <dbReference type="Proteomes" id="UP001303285"/>
    </source>
</evidence>
<proteinExistence type="predicted"/>
<protein>
    <submittedName>
        <fullName evidence="1">Uncharacterized protein</fullName>
    </submittedName>
</protein>
<evidence type="ECO:0000313" key="1">
    <source>
        <dbReference type="EMBL" id="MEA5609439.1"/>
    </source>
</evidence>
<name>A0ABU5UT10_NODSP</name>
<organism evidence="1 2">
    <name type="scientific">Nodularia spumigena UHCC 0060</name>
    <dbReference type="NCBI Taxonomy" id="3110300"/>
    <lineage>
        <taxon>Bacteria</taxon>
        <taxon>Bacillati</taxon>
        <taxon>Cyanobacteriota</taxon>
        <taxon>Cyanophyceae</taxon>
        <taxon>Nostocales</taxon>
        <taxon>Nodulariaceae</taxon>
        <taxon>Nodularia</taxon>
    </lineage>
</organism>
<dbReference type="RefSeq" id="WP_144360518.1">
    <property type="nucleotide sequence ID" value="NZ_JAYGHK010000050.1"/>
</dbReference>
<sequence length="65" mass="7314">MVTKLRCKNPPVLRRKIKAIANIINRTYATIAKNLDLSNRQAALALASPFGRRTPRKLRLCVSPN</sequence>
<dbReference type="GeneID" id="78020005"/>
<reference evidence="1 2" key="1">
    <citation type="submission" date="2023-12" db="EMBL/GenBank/DDBJ databases">
        <title>Baltic Sea Cyanobacteria.</title>
        <authorList>
            <person name="Delbaje E."/>
            <person name="Fewer D.P."/>
            <person name="Shishido T.K."/>
        </authorList>
    </citation>
    <scope>NUCLEOTIDE SEQUENCE [LARGE SCALE GENOMIC DNA]</scope>
    <source>
        <strain evidence="1 2">UHCC 0060</strain>
    </source>
</reference>
<gene>
    <name evidence="1" type="ORF">VB695_15425</name>
</gene>
<accession>A0ABU5UT10</accession>
<dbReference type="Proteomes" id="UP001303285">
    <property type="component" value="Unassembled WGS sequence"/>
</dbReference>
<comment type="caution">
    <text evidence="1">The sequence shown here is derived from an EMBL/GenBank/DDBJ whole genome shotgun (WGS) entry which is preliminary data.</text>
</comment>
<dbReference type="EMBL" id="JAYGHK010000050">
    <property type="protein sequence ID" value="MEA5609439.1"/>
    <property type="molecule type" value="Genomic_DNA"/>
</dbReference>